<dbReference type="InterPro" id="IPR024384">
    <property type="entry name" value="DUF2742"/>
</dbReference>
<evidence type="ECO:0000313" key="1">
    <source>
        <dbReference type="EMBL" id="BBZ22138.1"/>
    </source>
</evidence>
<dbReference type="Pfam" id="PF10888">
    <property type="entry name" value="DUF2742"/>
    <property type="match status" value="1"/>
</dbReference>
<dbReference type="OrthoDB" id="4374214at2"/>
<keyword evidence="2" id="KW-1185">Reference proteome</keyword>
<proteinExistence type="predicted"/>
<dbReference type="Proteomes" id="UP000467260">
    <property type="component" value="Chromosome"/>
</dbReference>
<sequence length="104" mass="11087">MGVESWQVSWWPVHRFLAAVVDQANVGPLPLAGTPSWQALADDDPTKLLALADAGQHAVLQWDIAQTAAADASKAIAAAEDWPAVARCIRRGRGAAYISRRVTA</sequence>
<dbReference type="AlphaFoldDB" id="A0A7I7X1K6"/>
<organism evidence="1 2">
    <name type="scientific">Mycolicibacter hiberniae</name>
    <dbReference type="NCBI Taxonomy" id="29314"/>
    <lineage>
        <taxon>Bacteria</taxon>
        <taxon>Bacillati</taxon>
        <taxon>Actinomycetota</taxon>
        <taxon>Actinomycetes</taxon>
        <taxon>Mycobacteriales</taxon>
        <taxon>Mycobacteriaceae</taxon>
        <taxon>Mycolicibacter</taxon>
    </lineage>
</organism>
<evidence type="ECO:0000313" key="2">
    <source>
        <dbReference type="Proteomes" id="UP000467260"/>
    </source>
</evidence>
<gene>
    <name evidence="1" type="ORF">MHIB_05560</name>
</gene>
<protein>
    <submittedName>
        <fullName evidence="1">Uncharacterized protein</fullName>
    </submittedName>
</protein>
<dbReference type="RefSeq" id="WP_085135485.1">
    <property type="nucleotide sequence ID" value="NZ_AP022609.1"/>
</dbReference>
<dbReference type="EMBL" id="AP022609">
    <property type="protein sequence ID" value="BBZ22138.1"/>
    <property type="molecule type" value="Genomic_DNA"/>
</dbReference>
<name>A0A7I7X1K6_9MYCO</name>
<accession>A0A7I7X1K6</accession>
<dbReference type="KEGG" id="mhib:MHIB_05560"/>
<reference evidence="1 2" key="1">
    <citation type="journal article" date="2019" name="Emerg. Microbes Infect.">
        <title>Comprehensive subspecies identification of 175 nontuberculous mycobacteria species based on 7547 genomic profiles.</title>
        <authorList>
            <person name="Matsumoto Y."/>
            <person name="Kinjo T."/>
            <person name="Motooka D."/>
            <person name="Nabeya D."/>
            <person name="Jung N."/>
            <person name="Uechi K."/>
            <person name="Horii T."/>
            <person name="Iida T."/>
            <person name="Fujita J."/>
            <person name="Nakamura S."/>
        </authorList>
    </citation>
    <scope>NUCLEOTIDE SEQUENCE [LARGE SCALE GENOMIC DNA]</scope>
    <source>
        <strain evidence="1 2">JCM 13571</strain>
    </source>
</reference>